<sequence>MIRSAFSSSSNVLICYSAIVNCADLFFCRHQSRRSTIIRRRRMFRSAHPQSPPPLSCLLRNCPIPLVACRLPLGPCLLKPLPK</sequence>
<proteinExistence type="predicted"/>
<accession>A0A484M1B5</accession>
<name>A0A484M1B5_9ASTE</name>
<gene>
    <name evidence="1" type="ORF">CCAM_LOCUS24133</name>
</gene>
<dbReference type="EMBL" id="OOIL02002358">
    <property type="protein sequence ID" value="VFQ82357.1"/>
    <property type="molecule type" value="Genomic_DNA"/>
</dbReference>
<dbReference type="Proteomes" id="UP000595140">
    <property type="component" value="Unassembled WGS sequence"/>
</dbReference>
<keyword evidence="2" id="KW-1185">Reference proteome</keyword>
<reference evidence="1 2" key="1">
    <citation type="submission" date="2018-04" db="EMBL/GenBank/DDBJ databases">
        <authorList>
            <person name="Vogel A."/>
        </authorList>
    </citation>
    <scope>NUCLEOTIDE SEQUENCE [LARGE SCALE GENOMIC DNA]</scope>
</reference>
<evidence type="ECO:0000313" key="2">
    <source>
        <dbReference type="Proteomes" id="UP000595140"/>
    </source>
</evidence>
<evidence type="ECO:0000313" key="1">
    <source>
        <dbReference type="EMBL" id="VFQ82357.1"/>
    </source>
</evidence>
<organism evidence="1 2">
    <name type="scientific">Cuscuta campestris</name>
    <dbReference type="NCBI Taxonomy" id="132261"/>
    <lineage>
        <taxon>Eukaryota</taxon>
        <taxon>Viridiplantae</taxon>
        <taxon>Streptophyta</taxon>
        <taxon>Embryophyta</taxon>
        <taxon>Tracheophyta</taxon>
        <taxon>Spermatophyta</taxon>
        <taxon>Magnoliopsida</taxon>
        <taxon>eudicotyledons</taxon>
        <taxon>Gunneridae</taxon>
        <taxon>Pentapetalae</taxon>
        <taxon>asterids</taxon>
        <taxon>lamiids</taxon>
        <taxon>Solanales</taxon>
        <taxon>Convolvulaceae</taxon>
        <taxon>Cuscuteae</taxon>
        <taxon>Cuscuta</taxon>
        <taxon>Cuscuta subgen. Grammica</taxon>
        <taxon>Cuscuta sect. Cleistogrammica</taxon>
    </lineage>
</organism>
<protein>
    <submittedName>
        <fullName evidence="1">Uncharacterized protein</fullName>
    </submittedName>
</protein>
<dbReference type="AlphaFoldDB" id="A0A484M1B5"/>